<evidence type="ECO:0000313" key="4">
    <source>
        <dbReference type="EMBL" id="MDR7298969.1"/>
    </source>
</evidence>
<dbReference type="EMBL" id="JAVDXQ010000006">
    <property type="protein sequence ID" value="MDR7298969.1"/>
    <property type="molecule type" value="Genomic_DNA"/>
</dbReference>
<proteinExistence type="inferred from homology"/>
<comment type="similarity">
    <text evidence="1">Belongs to the transglycosylase Slt family.</text>
</comment>
<dbReference type="InterPro" id="IPR023346">
    <property type="entry name" value="Lysozyme-like_dom_sf"/>
</dbReference>
<accession>A0ABU1ZEB6</accession>
<evidence type="ECO:0000256" key="1">
    <source>
        <dbReference type="ARBA" id="ARBA00007734"/>
    </source>
</evidence>
<comment type="caution">
    <text evidence="4">The sequence shown here is derived from an EMBL/GenBank/DDBJ whole genome shotgun (WGS) entry which is preliminary data.</text>
</comment>
<feature type="compositionally biased region" description="Pro residues" evidence="2">
    <location>
        <begin position="65"/>
        <end position="75"/>
    </location>
</feature>
<dbReference type="InterPro" id="IPR008258">
    <property type="entry name" value="Transglycosylase_SLT_dom_1"/>
</dbReference>
<sequence>MCAALGSAQAGRGCPLASADELLDAAPAAGAPGFVLTQRLCAVTLVSRPTAPADTPVATATPAPEAAPRPLPPPAALANPPLQVQVGVQVRRAPAGREDAAGQARIRALAPLMADVALRHGIDPLLLHALAHIESRHQAQAISPAGARGVMQVMPATGRDMGVAQPAELLTPQANLEASARYLKRLQARFGNDLRLVLAAYNAGEGAVERHGRRVPPYAETQAYVRNVLAVYDVLRRRLAGGQA</sequence>
<dbReference type="Pfam" id="PF01464">
    <property type="entry name" value="SLT"/>
    <property type="match status" value="1"/>
</dbReference>
<protein>
    <submittedName>
        <fullName evidence="4">Soluble lytic murein transglycosylase-like protein</fullName>
    </submittedName>
</protein>
<dbReference type="Gene3D" id="1.10.530.10">
    <property type="match status" value="1"/>
</dbReference>
<dbReference type="PANTHER" id="PTHR37423">
    <property type="entry name" value="SOLUBLE LYTIC MUREIN TRANSGLYCOSYLASE-RELATED"/>
    <property type="match status" value="1"/>
</dbReference>
<gene>
    <name evidence="4" type="ORF">J2X16_004337</name>
</gene>
<evidence type="ECO:0000313" key="5">
    <source>
        <dbReference type="Proteomes" id="UP001180536"/>
    </source>
</evidence>
<dbReference type="RefSeq" id="WP_310348281.1">
    <property type="nucleotide sequence ID" value="NZ_JAVDXQ010000006.1"/>
</dbReference>
<organism evidence="4 5">
    <name type="scientific">Pelomonas aquatica</name>
    <dbReference type="NCBI Taxonomy" id="431058"/>
    <lineage>
        <taxon>Bacteria</taxon>
        <taxon>Pseudomonadati</taxon>
        <taxon>Pseudomonadota</taxon>
        <taxon>Betaproteobacteria</taxon>
        <taxon>Burkholderiales</taxon>
        <taxon>Sphaerotilaceae</taxon>
        <taxon>Roseateles</taxon>
    </lineage>
</organism>
<dbReference type="PROSITE" id="PS00922">
    <property type="entry name" value="TRANSGLYCOSYLASE"/>
    <property type="match status" value="1"/>
</dbReference>
<dbReference type="InterPro" id="IPR000189">
    <property type="entry name" value="Transglyc_AS"/>
</dbReference>
<feature type="domain" description="Transglycosylase SLT" evidence="3">
    <location>
        <begin position="117"/>
        <end position="215"/>
    </location>
</feature>
<evidence type="ECO:0000259" key="3">
    <source>
        <dbReference type="Pfam" id="PF01464"/>
    </source>
</evidence>
<evidence type="ECO:0000256" key="2">
    <source>
        <dbReference type="SAM" id="MobiDB-lite"/>
    </source>
</evidence>
<dbReference type="CDD" id="cd00254">
    <property type="entry name" value="LT-like"/>
    <property type="match status" value="1"/>
</dbReference>
<dbReference type="PANTHER" id="PTHR37423:SF2">
    <property type="entry name" value="MEMBRANE-BOUND LYTIC MUREIN TRANSGLYCOSYLASE C"/>
    <property type="match status" value="1"/>
</dbReference>
<dbReference type="Proteomes" id="UP001180536">
    <property type="component" value="Unassembled WGS sequence"/>
</dbReference>
<feature type="compositionally biased region" description="Low complexity" evidence="2">
    <location>
        <begin position="51"/>
        <end position="64"/>
    </location>
</feature>
<keyword evidence="5" id="KW-1185">Reference proteome</keyword>
<reference evidence="4 5" key="1">
    <citation type="submission" date="2023-07" db="EMBL/GenBank/DDBJ databases">
        <title>Sorghum-associated microbial communities from plants grown in Nebraska, USA.</title>
        <authorList>
            <person name="Schachtman D."/>
        </authorList>
    </citation>
    <scope>NUCLEOTIDE SEQUENCE [LARGE SCALE GENOMIC DNA]</scope>
    <source>
        <strain evidence="4 5">BE310</strain>
    </source>
</reference>
<dbReference type="SUPFAM" id="SSF53955">
    <property type="entry name" value="Lysozyme-like"/>
    <property type="match status" value="1"/>
</dbReference>
<name>A0ABU1ZEB6_9BURK</name>
<feature type="region of interest" description="Disordered" evidence="2">
    <location>
        <begin position="51"/>
        <end position="79"/>
    </location>
</feature>